<keyword evidence="3" id="KW-1185">Reference proteome</keyword>
<name>A0ABV3L486_9RHOB</name>
<evidence type="ECO:0000256" key="1">
    <source>
        <dbReference type="SAM" id="SignalP"/>
    </source>
</evidence>
<organism evidence="2 3">
    <name type="scientific">Meridianimarinicoccus marinus</name>
    <dbReference type="NCBI Taxonomy" id="3231483"/>
    <lineage>
        <taxon>Bacteria</taxon>
        <taxon>Pseudomonadati</taxon>
        <taxon>Pseudomonadota</taxon>
        <taxon>Alphaproteobacteria</taxon>
        <taxon>Rhodobacterales</taxon>
        <taxon>Paracoccaceae</taxon>
        <taxon>Meridianimarinicoccus</taxon>
    </lineage>
</organism>
<proteinExistence type="predicted"/>
<protein>
    <submittedName>
        <fullName evidence="2">Uncharacterized protein</fullName>
    </submittedName>
</protein>
<dbReference type="Proteomes" id="UP001553161">
    <property type="component" value="Unassembled WGS sequence"/>
</dbReference>
<dbReference type="EMBL" id="JBFBVU010000003">
    <property type="protein sequence ID" value="MEV8465857.1"/>
    <property type="molecule type" value="Genomic_DNA"/>
</dbReference>
<accession>A0ABV3L486</accession>
<feature type="signal peptide" evidence="1">
    <location>
        <begin position="1"/>
        <end position="21"/>
    </location>
</feature>
<gene>
    <name evidence="2" type="ORF">AB0T83_03565</name>
</gene>
<feature type="chain" id="PRO_5047498131" evidence="1">
    <location>
        <begin position="22"/>
        <end position="188"/>
    </location>
</feature>
<keyword evidence="1" id="KW-0732">Signal</keyword>
<comment type="caution">
    <text evidence="2">The sequence shown here is derived from an EMBL/GenBank/DDBJ whole genome shotgun (WGS) entry which is preliminary data.</text>
</comment>
<evidence type="ECO:0000313" key="3">
    <source>
        <dbReference type="Proteomes" id="UP001553161"/>
    </source>
</evidence>
<reference evidence="2 3" key="1">
    <citation type="submission" date="2024-07" db="EMBL/GenBank/DDBJ databases">
        <authorList>
            <person name="Kang M."/>
        </authorList>
    </citation>
    <scope>NUCLEOTIDE SEQUENCE [LARGE SCALE GENOMIC DNA]</scope>
    <source>
        <strain evidence="2 3">DFM31</strain>
    </source>
</reference>
<sequence length="188" mass="19761">MFRFPTRTALCLLLTTTPALADDVTDTLDAARAAYDDGNITAAIEELAYAQSLLQAMRTDGLAAFLPEASEGWTREVSTEMSGALAFTGGGTGAEATYSNGDQSFSITLLADSPMMMAMAPMLANPMLATASGGKLHRMGSVKVLETDGQLMTLVANRFLIQAEGASTDVMMPMLESMDLDGLAGFNP</sequence>
<evidence type="ECO:0000313" key="2">
    <source>
        <dbReference type="EMBL" id="MEV8465857.1"/>
    </source>
</evidence>
<dbReference type="RefSeq" id="WP_366191625.1">
    <property type="nucleotide sequence ID" value="NZ_JBFBVU010000003.1"/>
</dbReference>